<name>A0A383EMF2_9ZZZZ</name>
<dbReference type="EMBL" id="UINC01227070">
    <property type="protein sequence ID" value="SVE57809.1"/>
    <property type="molecule type" value="Genomic_DNA"/>
</dbReference>
<proteinExistence type="predicted"/>
<feature type="transmembrane region" description="Helical" evidence="1">
    <location>
        <begin position="17"/>
        <end position="38"/>
    </location>
</feature>
<evidence type="ECO:0000313" key="2">
    <source>
        <dbReference type="EMBL" id="SVE57809.1"/>
    </source>
</evidence>
<protein>
    <recommendedName>
        <fullName evidence="3">Adenylyl cyclase</fullName>
    </recommendedName>
</protein>
<evidence type="ECO:0000256" key="1">
    <source>
        <dbReference type="SAM" id="Phobius"/>
    </source>
</evidence>
<gene>
    <name evidence="2" type="ORF">METZ01_LOCUS510663</name>
</gene>
<feature type="non-terminal residue" evidence="2">
    <location>
        <position position="142"/>
    </location>
</feature>
<keyword evidence="1" id="KW-0812">Transmembrane</keyword>
<dbReference type="AlphaFoldDB" id="A0A383EMF2"/>
<feature type="transmembrane region" description="Helical" evidence="1">
    <location>
        <begin position="95"/>
        <end position="112"/>
    </location>
</feature>
<sequence>MPSFISELKKRKVFNSAAIYLATAFVLLQAAQMFISALKIPDWTFSFLLVLAILGFPVVIIISWIYDISDDGLVKTESEKTNSSDEVPPTGKSRSSTIGILISIIITIFMIYKGVDYFASTKEVTGKTSIAVLGFENIRKFQ</sequence>
<keyword evidence="1" id="KW-0472">Membrane</keyword>
<reference evidence="2" key="1">
    <citation type="submission" date="2018-05" db="EMBL/GenBank/DDBJ databases">
        <authorList>
            <person name="Lanie J.A."/>
            <person name="Ng W.-L."/>
            <person name="Kazmierczak K.M."/>
            <person name="Andrzejewski T.M."/>
            <person name="Davidsen T.M."/>
            <person name="Wayne K.J."/>
            <person name="Tettelin H."/>
            <person name="Glass J.I."/>
            <person name="Rusch D."/>
            <person name="Podicherti R."/>
            <person name="Tsui H.-C.T."/>
            <person name="Winkler M.E."/>
        </authorList>
    </citation>
    <scope>NUCLEOTIDE SEQUENCE</scope>
</reference>
<organism evidence="2">
    <name type="scientific">marine metagenome</name>
    <dbReference type="NCBI Taxonomy" id="408172"/>
    <lineage>
        <taxon>unclassified sequences</taxon>
        <taxon>metagenomes</taxon>
        <taxon>ecological metagenomes</taxon>
    </lineage>
</organism>
<accession>A0A383EMF2</accession>
<feature type="transmembrane region" description="Helical" evidence="1">
    <location>
        <begin position="45"/>
        <end position="66"/>
    </location>
</feature>
<keyword evidence="1" id="KW-1133">Transmembrane helix</keyword>
<evidence type="ECO:0008006" key="3">
    <source>
        <dbReference type="Google" id="ProtNLM"/>
    </source>
</evidence>